<reference evidence="9 10" key="1">
    <citation type="journal article" date="2018" name="Nat. Ecol. Evol.">
        <title>Pezizomycetes genomes reveal the molecular basis of ectomycorrhizal truffle lifestyle.</title>
        <authorList>
            <person name="Murat C."/>
            <person name="Payen T."/>
            <person name="Noel B."/>
            <person name="Kuo A."/>
            <person name="Morin E."/>
            <person name="Chen J."/>
            <person name="Kohler A."/>
            <person name="Krizsan K."/>
            <person name="Balestrini R."/>
            <person name="Da Silva C."/>
            <person name="Montanini B."/>
            <person name="Hainaut M."/>
            <person name="Levati E."/>
            <person name="Barry K.W."/>
            <person name="Belfiori B."/>
            <person name="Cichocki N."/>
            <person name="Clum A."/>
            <person name="Dockter R.B."/>
            <person name="Fauchery L."/>
            <person name="Guy J."/>
            <person name="Iotti M."/>
            <person name="Le Tacon F."/>
            <person name="Lindquist E.A."/>
            <person name="Lipzen A."/>
            <person name="Malagnac F."/>
            <person name="Mello A."/>
            <person name="Molinier V."/>
            <person name="Miyauchi S."/>
            <person name="Poulain J."/>
            <person name="Riccioni C."/>
            <person name="Rubini A."/>
            <person name="Sitrit Y."/>
            <person name="Splivallo R."/>
            <person name="Traeger S."/>
            <person name="Wang M."/>
            <person name="Zifcakova L."/>
            <person name="Wipf D."/>
            <person name="Zambonelli A."/>
            <person name="Paolocci F."/>
            <person name="Nowrousian M."/>
            <person name="Ottonello S."/>
            <person name="Baldrian P."/>
            <person name="Spatafora J.W."/>
            <person name="Henrissat B."/>
            <person name="Nagy L.G."/>
            <person name="Aury J.M."/>
            <person name="Wincker P."/>
            <person name="Grigoriev I.V."/>
            <person name="Bonfante P."/>
            <person name="Martin F.M."/>
        </authorList>
    </citation>
    <scope>NUCLEOTIDE SEQUENCE [LARGE SCALE GENOMIC DNA]</scope>
    <source>
        <strain evidence="9 10">RN42</strain>
    </source>
</reference>
<dbReference type="GO" id="GO:0005634">
    <property type="term" value="C:nucleus"/>
    <property type="evidence" value="ECO:0007669"/>
    <property type="project" value="UniProtKB-SubCell"/>
</dbReference>
<dbReference type="SUPFAM" id="SSF54928">
    <property type="entry name" value="RNA-binding domain, RBD"/>
    <property type="match status" value="1"/>
</dbReference>
<dbReference type="STRING" id="1160509.A0A3N4I0V2"/>
<dbReference type="InterPro" id="IPR008111">
    <property type="entry name" value="RNA-bd_8"/>
</dbReference>
<keyword evidence="5" id="KW-0539">Nucleus</keyword>
<dbReference type="InterPro" id="IPR035979">
    <property type="entry name" value="RBD_domain_sf"/>
</dbReference>
<accession>A0A3N4I0V2</accession>
<gene>
    <name evidence="9" type="ORF">BJ508DRAFT_416866</name>
</gene>
<evidence type="ECO:0000313" key="10">
    <source>
        <dbReference type="Proteomes" id="UP000275078"/>
    </source>
</evidence>
<feature type="region of interest" description="Disordered" evidence="7">
    <location>
        <begin position="124"/>
        <end position="161"/>
    </location>
</feature>
<dbReference type="CDD" id="cd12324">
    <property type="entry name" value="RRM_RBM8"/>
    <property type="match status" value="1"/>
</dbReference>
<dbReference type="Gene3D" id="3.30.70.330">
    <property type="match status" value="1"/>
</dbReference>
<dbReference type="InterPro" id="IPR012677">
    <property type="entry name" value="Nucleotide-bd_a/b_plait_sf"/>
</dbReference>
<dbReference type="SMART" id="SM00360">
    <property type="entry name" value="RRM"/>
    <property type="match status" value="1"/>
</dbReference>
<evidence type="ECO:0000256" key="1">
    <source>
        <dbReference type="ARBA" id="ARBA00004123"/>
    </source>
</evidence>
<dbReference type="Proteomes" id="UP000275078">
    <property type="component" value="Unassembled WGS sequence"/>
</dbReference>
<evidence type="ECO:0000256" key="2">
    <source>
        <dbReference type="ARBA" id="ARBA00004496"/>
    </source>
</evidence>
<sequence>MSAMEVDTPVEGAETKATPTQTAKTTSGALAVRSIEGWILAITNVHEEATEEDLQDKFGEYGEIQNLHLNLDRRTGYVKGYALIEYATLSAAKDAIEKANGTNLLDQKIEVDFAFVRPPAREVVGNSKSDRLGGGSGSGRKERTGAAGGGRDRSRSRSPEA</sequence>
<keyword evidence="4 6" id="KW-0694">RNA-binding</keyword>
<dbReference type="PANTHER" id="PTHR45894">
    <property type="entry name" value="RNA-BINDING PROTEIN 8A"/>
    <property type="match status" value="1"/>
</dbReference>
<dbReference type="AlphaFoldDB" id="A0A3N4I0V2"/>
<protein>
    <submittedName>
        <fullName evidence="9">RNA-binding domain-containing protein</fullName>
    </submittedName>
</protein>
<evidence type="ECO:0000256" key="6">
    <source>
        <dbReference type="PROSITE-ProRule" id="PRU00176"/>
    </source>
</evidence>
<evidence type="ECO:0000259" key="8">
    <source>
        <dbReference type="PROSITE" id="PS50102"/>
    </source>
</evidence>
<dbReference type="OrthoDB" id="15688at2759"/>
<evidence type="ECO:0000313" key="9">
    <source>
        <dbReference type="EMBL" id="RPA77831.1"/>
    </source>
</evidence>
<keyword evidence="10" id="KW-1185">Reference proteome</keyword>
<feature type="compositionally biased region" description="Basic and acidic residues" evidence="7">
    <location>
        <begin position="139"/>
        <end position="161"/>
    </location>
</feature>
<dbReference type="PROSITE" id="PS50102">
    <property type="entry name" value="RRM"/>
    <property type="match status" value="1"/>
</dbReference>
<evidence type="ECO:0000256" key="3">
    <source>
        <dbReference type="ARBA" id="ARBA00022490"/>
    </source>
</evidence>
<evidence type="ECO:0000256" key="7">
    <source>
        <dbReference type="SAM" id="MobiDB-lite"/>
    </source>
</evidence>
<evidence type="ECO:0000256" key="4">
    <source>
        <dbReference type="ARBA" id="ARBA00022884"/>
    </source>
</evidence>
<dbReference type="EMBL" id="ML119720">
    <property type="protein sequence ID" value="RPA77831.1"/>
    <property type="molecule type" value="Genomic_DNA"/>
</dbReference>
<dbReference type="GO" id="GO:0006396">
    <property type="term" value="P:RNA processing"/>
    <property type="evidence" value="ECO:0007669"/>
    <property type="project" value="InterPro"/>
</dbReference>
<comment type="subcellular location">
    <subcellularLocation>
        <location evidence="2">Cytoplasm</location>
    </subcellularLocation>
    <subcellularLocation>
        <location evidence="1">Nucleus</location>
    </subcellularLocation>
</comment>
<dbReference type="Pfam" id="PF00076">
    <property type="entry name" value="RRM_1"/>
    <property type="match status" value="1"/>
</dbReference>
<feature type="compositionally biased region" description="Low complexity" evidence="7">
    <location>
        <begin position="15"/>
        <end position="25"/>
    </location>
</feature>
<name>A0A3N4I0V2_ASCIM</name>
<feature type="region of interest" description="Disordered" evidence="7">
    <location>
        <begin position="1"/>
        <end position="25"/>
    </location>
</feature>
<organism evidence="9 10">
    <name type="scientific">Ascobolus immersus RN42</name>
    <dbReference type="NCBI Taxonomy" id="1160509"/>
    <lineage>
        <taxon>Eukaryota</taxon>
        <taxon>Fungi</taxon>
        <taxon>Dikarya</taxon>
        <taxon>Ascomycota</taxon>
        <taxon>Pezizomycotina</taxon>
        <taxon>Pezizomycetes</taxon>
        <taxon>Pezizales</taxon>
        <taxon>Ascobolaceae</taxon>
        <taxon>Ascobolus</taxon>
    </lineage>
</organism>
<dbReference type="InterPro" id="IPR033744">
    <property type="entry name" value="RRM_RBM8"/>
</dbReference>
<dbReference type="GO" id="GO:0005737">
    <property type="term" value="C:cytoplasm"/>
    <property type="evidence" value="ECO:0007669"/>
    <property type="project" value="UniProtKB-SubCell"/>
</dbReference>
<feature type="domain" description="RRM" evidence="8">
    <location>
        <begin position="38"/>
        <end position="116"/>
    </location>
</feature>
<dbReference type="GO" id="GO:0003729">
    <property type="term" value="F:mRNA binding"/>
    <property type="evidence" value="ECO:0007669"/>
    <property type="project" value="InterPro"/>
</dbReference>
<dbReference type="PRINTS" id="PR01738">
    <property type="entry name" value="RNABINDINGM8"/>
</dbReference>
<dbReference type="InterPro" id="IPR000504">
    <property type="entry name" value="RRM_dom"/>
</dbReference>
<evidence type="ECO:0000256" key="5">
    <source>
        <dbReference type="ARBA" id="ARBA00023242"/>
    </source>
</evidence>
<keyword evidence="3" id="KW-0963">Cytoplasm</keyword>
<proteinExistence type="predicted"/>